<dbReference type="GO" id="GO:1990259">
    <property type="term" value="F:histone H2AQ104 methyltransferase activity"/>
    <property type="evidence" value="ECO:0007669"/>
    <property type="project" value="TreeGrafter"/>
</dbReference>
<dbReference type="AlphaFoldDB" id="A0A0L0HM48"/>
<proteinExistence type="predicted"/>
<organism evidence="2 3">
    <name type="scientific">Spizellomyces punctatus (strain DAOM BR117)</name>
    <dbReference type="NCBI Taxonomy" id="645134"/>
    <lineage>
        <taxon>Eukaryota</taxon>
        <taxon>Fungi</taxon>
        <taxon>Fungi incertae sedis</taxon>
        <taxon>Chytridiomycota</taxon>
        <taxon>Chytridiomycota incertae sedis</taxon>
        <taxon>Chytridiomycetes</taxon>
        <taxon>Spizellomycetales</taxon>
        <taxon>Spizellomycetaceae</taxon>
        <taxon>Spizellomyces</taxon>
    </lineage>
</organism>
<evidence type="ECO:0000313" key="2">
    <source>
        <dbReference type="EMBL" id="KND01894.1"/>
    </source>
</evidence>
<dbReference type="GO" id="GO:0032040">
    <property type="term" value="C:small-subunit processome"/>
    <property type="evidence" value="ECO:0007669"/>
    <property type="project" value="TreeGrafter"/>
</dbReference>
<dbReference type="VEuPathDB" id="FungiDB:SPPG_03680"/>
<dbReference type="EMBL" id="KQ257454">
    <property type="protein sequence ID" value="KND01894.1"/>
    <property type="molecule type" value="Genomic_DNA"/>
</dbReference>
<dbReference type="PANTHER" id="PTHR10335:SF23">
    <property type="entry name" value="OB FOLD-CONTAINING PROTEIN, NUCLEIC ACID BINDING"/>
    <property type="match status" value="1"/>
</dbReference>
<dbReference type="InParanoid" id="A0A0L0HM48"/>
<dbReference type="eggNOG" id="ENOG502S30I">
    <property type="taxonomic scope" value="Eukaryota"/>
</dbReference>
<accession>A0A0L0HM48</accession>
<dbReference type="GO" id="GO:0003723">
    <property type="term" value="F:RNA binding"/>
    <property type="evidence" value="ECO:0007669"/>
    <property type="project" value="TreeGrafter"/>
</dbReference>
<dbReference type="GeneID" id="27687184"/>
<dbReference type="GO" id="GO:0031428">
    <property type="term" value="C:box C/D methylation guide snoRNP complex"/>
    <property type="evidence" value="ECO:0007669"/>
    <property type="project" value="TreeGrafter"/>
</dbReference>
<dbReference type="Proteomes" id="UP000053201">
    <property type="component" value="Unassembled WGS sequence"/>
</dbReference>
<gene>
    <name evidence="2" type="ORF">SPPG_03680</name>
</gene>
<name>A0A0L0HM48_SPIPD</name>
<evidence type="ECO:0000313" key="3">
    <source>
        <dbReference type="Proteomes" id="UP000053201"/>
    </source>
</evidence>
<feature type="domain" description="Swiss Army Knife RNA repair protein HAD" evidence="1">
    <location>
        <begin position="83"/>
        <end position="276"/>
    </location>
</feature>
<dbReference type="Pfam" id="PF10307">
    <property type="entry name" value="HAD_SAK_1"/>
    <property type="match status" value="1"/>
</dbReference>
<sequence>MPATMEIFEYERLIQEFETVVHANWKHNGESGDGLHNTVLNKQEQSTDSSTPNRPFSMTCAESSPRRLSRLLVFDFDSTLFRSPLPNPALWSDELRGALISDCGWFAEPRTLHPPFIPECPGDEWWDTETIRDVQKACAHKEETVTVLLTGRRQDLFGERIKRMCEQHNPPLTFDLFFFREGYDPTSILHHPTTLDFKLAVLQRLLSTFPSISQIEFYDDRKKHLDLFAKELEKLRFNGRISSYIVHHVVHAPVEARYMPADCERALVSDLVDRCNSRILAARRSQEEAYAAEGKGNSGTVSGRGFPCKMQRRTSASIFRNTLELTDQVAYTAIQMDSNDVLALRAKYPPPTAKWEVRADHVTVCLGPAKAELVEPMGGVGARVSIKVTAVGELQDKVMAVKVEAVSGGVLLSDNAIPHITLAVAPGGRARESNLIDTWRALDQPFVVAGTIMEKVVTGLKLERGPSQLPKRDVSIGSLIKKHHSQLRGRDIGAAVSLVEEWMGKTFIENLGQNAAVIEWYIQGLDLSAIRDGGTVNGSSGLMVDRQEEN</sequence>
<keyword evidence="3" id="KW-1185">Reference proteome</keyword>
<dbReference type="OMA" id="CTIAIHP"/>
<reference evidence="2 3" key="1">
    <citation type="submission" date="2009-08" db="EMBL/GenBank/DDBJ databases">
        <title>The Genome Sequence of Spizellomyces punctatus strain DAOM BR117.</title>
        <authorList>
            <consortium name="The Broad Institute Genome Sequencing Platform"/>
            <person name="Russ C."/>
            <person name="Cuomo C."/>
            <person name="Shea T."/>
            <person name="Young S.K."/>
            <person name="Zeng Q."/>
            <person name="Koehrsen M."/>
            <person name="Haas B."/>
            <person name="Borodovsky M."/>
            <person name="Guigo R."/>
            <person name="Alvarado L."/>
            <person name="Berlin A."/>
            <person name="Bochicchio J."/>
            <person name="Borenstein D."/>
            <person name="Chapman S."/>
            <person name="Chen Z."/>
            <person name="Engels R."/>
            <person name="Freedman E."/>
            <person name="Gellesch M."/>
            <person name="Goldberg J."/>
            <person name="Griggs A."/>
            <person name="Gujja S."/>
            <person name="Heiman D."/>
            <person name="Hepburn T."/>
            <person name="Howarth C."/>
            <person name="Jen D."/>
            <person name="Larson L."/>
            <person name="Lewis B."/>
            <person name="Mehta T."/>
            <person name="Park D."/>
            <person name="Pearson M."/>
            <person name="Roberts A."/>
            <person name="Saif S."/>
            <person name="Shenoy N."/>
            <person name="Sisk P."/>
            <person name="Stolte C."/>
            <person name="Sykes S."/>
            <person name="Thomson T."/>
            <person name="Walk T."/>
            <person name="White J."/>
            <person name="Yandava C."/>
            <person name="Burger G."/>
            <person name="Gray M.W."/>
            <person name="Holland P.W.H."/>
            <person name="King N."/>
            <person name="Lang F.B.F."/>
            <person name="Roger A.J."/>
            <person name="Ruiz-Trillo I."/>
            <person name="Lander E."/>
            <person name="Nusbaum C."/>
        </authorList>
    </citation>
    <scope>NUCLEOTIDE SEQUENCE [LARGE SCALE GENOMIC DNA]</scope>
    <source>
        <strain evidence="2 3">DAOM BR117</strain>
    </source>
</reference>
<dbReference type="GO" id="GO:0008649">
    <property type="term" value="F:rRNA methyltransferase activity"/>
    <property type="evidence" value="ECO:0007669"/>
    <property type="project" value="TreeGrafter"/>
</dbReference>
<dbReference type="OrthoDB" id="5596992at2759"/>
<dbReference type="PANTHER" id="PTHR10335">
    <property type="entry name" value="RRNA 2-O-METHYLTRANSFERASE FIBRILLARIN"/>
    <property type="match status" value="1"/>
</dbReference>
<dbReference type="GO" id="GO:0000494">
    <property type="term" value="P:box C/D sno(s)RNA 3'-end processing"/>
    <property type="evidence" value="ECO:0007669"/>
    <property type="project" value="TreeGrafter"/>
</dbReference>
<dbReference type="RefSeq" id="XP_016609933.1">
    <property type="nucleotide sequence ID" value="XM_016751941.1"/>
</dbReference>
<evidence type="ECO:0000259" key="1">
    <source>
        <dbReference type="Pfam" id="PF10307"/>
    </source>
</evidence>
<protein>
    <recommendedName>
        <fullName evidence="1">Swiss Army Knife RNA repair protein HAD domain-containing protein</fullName>
    </recommendedName>
</protein>
<dbReference type="InterPro" id="IPR018812">
    <property type="entry name" value="SAK_HAD"/>
</dbReference>